<dbReference type="RefSeq" id="WP_214056865.1">
    <property type="nucleotide sequence ID" value="NZ_CP075371.1"/>
</dbReference>
<protein>
    <submittedName>
        <fullName evidence="2">RNA polymerase-associated protein RapA</fullName>
        <ecNumber evidence="2">3.6.4.-</ecNumber>
    </submittedName>
</protein>
<dbReference type="SUPFAM" id="SSF52540">
    <property type="entry name" value="P-loop containing nucleoside triphosphate hydrolases"/>
    <property type="match status" value="2"/>
</dbReference>
<gene>
    <name evidence="2" type="primary">rapA_4</name>
    <name evidence="2" type="ORF">ENKNEFLB_03905</name>
</gene>
<dbReference type="InterPro" id="IPR001650">
    <property type="entry name" value="Helicase_C-like"/>
</dbReference>
<dbReference type="SMART" id="SM00487">
    <property type="entry name" value="DEXDc"/>
    <property type="match status" value="1"/>
</dbReference>
<dbReference type="Gene3D" id="3.40.50.300">
    <property type="entry name" value="P-loop containing nucleotide triphosphate hydrolases"/>
    <property type="match status" value="1"/>
</dbReference>
<dbReference type="Proteomes" id="UP000679307">
    <property type="component" value="Chromosome"/>
</dbReference>
<dbReference type="Pfam" id="PF00271">
    <property type="entry name" value="Helicase_C"/>
    <property type="match status" value="1"/>
</dbReference>
<dbReference type="GO" id="GO:0016787">
    <property type="term" value="F:hydrolase activity"/>
    <property type="evidence" value="ECO:0007669"/>
    <property type="project" value="UniProtKB-KW"/>
</dbReference>
<keyword evidence="2" id="KW-0378">Hydrolase</keyword>
<evidence type="ECO:0000313" key="3">
    <source>
        <dbReference type="Proteomes" id="UP000679307"/>
    </source>
</evidence>
<accession>A0ABX8ELU6</accession>
<dbReference type="InterPro" id="IPR014001">
    <property type="entry name" value="Helicase_ATP-bd"/>
</dbReference>
<sequence length="1056" mass="118394">MTNKSDGPTSEQSGRPDVEHELRQLKDFQRRTVDLVHDRLWSTEDPTRRFLVADEVGLGKTLVARGVIAKTIDHLWDSVPRIDVVYICSNSQIARQNLPKLRVGGDVERHHADRLTMLATELRHLEGRKLNFVSFTPGTSFNLRSNGGKVEERVLLYWLLKLTWSSEVRPGPWMNFFRGRVRVETFRRRVDEFDPSHLSADLARDFAESLQTPGLEGRALIDDVRECVQRYRNAGGRVSSQLSSDRYWVMGKLRRMLARAAVKRLEPDLVILDEFQRFKDLMADEGEGAELARELFDHGDARLLLLSATPFKMYTLPDEPEGDDHYRDFVDTVGFLAGSDRAAAVQQHLADLRTGLYADDGDKAKAARDLAQTELRRVMSRTERLATTPDRDGFVVPHELPETSLRADDVRDYARVSAVSKAVGGQEPLEYWRSAPFVLELMEGYQIKQKLLTHASDDPALVDAVDRDGGSRLRWSDIVRYAPLEPGNAKMRGLMADVLDRGAWQLAWIPPSLSYYDLDGPYADSRLCDFTKRLVFSSWAVAPKAIGTVLSYEAERRINEVAATSSRSASLNRYDGPRATGLLNFQQSEGRLTGMPVLSLLYPSVALAEAGDPVTVARNLGATFPLSWEDMERVVRTRVRGLLDTLPRGPSGGMREDADWYWAAGALLDRSRGLDRIATLPYGSSDDEPDDRRRFVDHLAEARALDATQLGRRPEDLEDVLVLLAVGGPGIAALRALSRVSGGESVISTQGTRDGASRMAWSLRNLFNKPELMGIIRGAGRDAYWQDVLVHCVHGGLQGVLDEYVYLLDQAVGRDDPTDKASAIARRFDEATSLRTATQTFTDVSTADGQVKLESHRTRTHLAVRFGRGVAEDDKSVMREGQVREAFNSPFWPFVLASTSVGQEGLDFHHYSHAVVHWNLPSNPVDLEQREGRVHRYQGHAVRKDVAASYHDHPAVVNADNPWACMFELALDERKAGLSDIYPSWVPPMDKGSARIERYVPALPLSRESHALQRLLRTVGAYRMVLGQPRQEDLLRYLGERAHDLTGLQIDLEPGR</sequence>
<organism evidence="2 3">
    <name type="scientific">Nocardioides aquaticus</name>
    <dbReference type="NCBI Taxonomy" id="160826"/>
    <lineage>
        <taxon>Bacteria</taxon>
        <taxon>Bacillati</taxon>
        <taxon>Actinomycetota</taxon>
        <taxon>Actinomycetes</taxon>
        <taxon>Propionibacteriales</taxon>
        <taxon>Nocardioidaceae</taxon>
        <taxon>Nocardioides</taxon>
    </lineage>
</organism>
<feature type="domain" description="Helicase ATP-binding" evidence="1">
    <location>
        <begin position="21"/>
        <end position="348"/>
    </location>
</feature>
<proteinExistence type="predicted"/>
<evidence type="ECO:0000313" key="2">
    <source>
        <dbReference type="EMBL" id="QVT81495.1"/>
    </source>
</evidence>
<reference evidence="2 3" key="1">
    <citation type="submission" date="2021-05" db="EMBL/GenBank/DDBJ databases">
        <title>Complete genome of Nocardioides aquaticus KCTC 9944T isolated from meromictic and hypersaline Ekho Lake, Antarctica.</title>
        <authorList>
            <person name="Hwang K."/>
            <person name="Kim K.M."/>
            <person name="Choe H."/>
        </authorList>
    </citation>
    <scope>NUCLEOTIDE SEQUENCE [LARGE SCALE GENOMIC DNA]</scope>
    <source>
        <strain evidence="2 3">KCTC 9944</strain>
    </source>
</reference>
<dbReference type="EC" id="3.6.4.-" evidence="2"/>
<dbReference type="InterPro" id="IPR027417">
    <property type="entry name" value="P-loop_NTPase"/>
</dbReference>
<keyword evidence="3" id="KW-1185">Reference proteome</keyword>
<evidence type="ECO:0000259" key="1">
    <source>
        <dbReference type="SMART" id="SM00487"/>
    </source>
</evidence>
<name>A0ABX8ELU6_9ACTN</name>
<dbReference type="EMBL" id="CP075371">
    <property type="protein sequence ID" value="QVT81495.1"/>
    <property type="molecule type" value="Genomic_DNA"/>
</dbReference>